<dbReference type="InterPro" id="IPR006056">
    <property type="entry name" value="RidA"/>
</dbReference>
<evidence type="ECO:0000256" key="1">
    <source>
        <dbReference type="ARBA" id="ARBA00004496"/>
    </source>
</evidence>
<dbReference type="SUPFAM" id="SSF64076">
    <property type="entry name" value="MTH938-like"/>
    <property type="match status" value="1"/>
</dbReference>
<dbReference type="InterPro" id="IPR006175">
    <property type="entry name" value="YjgF/YER057c/UK114"/>
</dbReference>
<dbReference type="Pfam" id="PF04430">
    <property type="entry name" value="DUF498"/>
    <property type="match status" value="1"/>
</dbReference>
<dbReference type="STRING" id="46835.A0A504YC87"/>
<feature type="transmembrane region" description="Helical" evidence="6">
    <location>
        <begin position="530"/>
        <end position="548"/>
    </location>
</feature>
<accession>A0A504YC87</accession>
<dbReference type="AlphaFoldDB" id="A0A504YC87"/>
<dbReference type="OrthoDB" id="413520at2759"/>
<comment type="similarity">
    <text evidence="2">Belongs to the RutC family.</text>
</comment>
<dbReference type="FunFam" id="3.40.1230.10:FF:000001">
    <property type="entry name" value="Adipogenesis-associated, Mth938 domain-containing"/>
    <property type="match status" value="1"/>
</dbReference>
<keyword evidence="3" id="KW-0963">Cytoplasm</keyword>
<dbReference type="NCBIfam" id="TIGR00004">
    <property type="entry name" value="Rid family detoxifying hydrolase"/>
    <property type="match status" value="1"/>
</dbReference>
<dbReference type="InterPro" id="IPR019897">
    <property type="entry name" value="RidA_CS"/>
</dbReference>
<dbReference type="EMBL" id="SUNJ01012325">
    <property type="protein sequence ID" value="TPP58146.1"/>
    <property type="molecule type" value="Genomic_DNA"/>
</dbReference>
<gene>
    <name evidence="7" type="ORF">FGIG_10828</name>
</gene>
<comment type="subcellular location">
    <subcellularLocation>
        <location evidence="1">Cytoplasm</location>
    </subcellularLocation>
</comment>
<keyword evidence="6" id="KW-0472">Membrane</keyword>
<evidence type="ECO:0000313" key="7">
    <source>
        <dbReference type="EMBL" id="TPP58146.1"/>
    </source>
</evidence>
<dbReference type="InterPro" id="IPR019410">
    <property type="entry name" value="Methyltransf_16"/>
</dbReference>
<evidence type="ECO:0000256" key="6">
    <source>
        <dbReference type="SAM" id="Phobius"/>
    </source>
</evidence>
<dbReference type="Proteomes" id="UP000316759">
    <property type="component" value="Unassembled WGS sequence"/>
</dbReference>
<evidence type="ECO:0000256" key="4">
    <source>
        <dbReference type="ARBA" id="ARBA00061510"/>
    </source>
</evidence>
<name>A0A504YC87_FASGI</name>
<feature type="transmembrane region" description="Helical" evidence="6">
    <location>
        <begin position="125"/>
        <end position="146"/>
    </location>
</feature>
<keyword evidence="6" id="KW-1133">Transmembrane helix</keyword>
<dbReference type="FunFam" id="3.30.1330.40:FF:000001">
    <property type="entry name" value="L-PSP family endoribonuclease"/>
    <property type="match status" value="1"/>
</dbReference>
<keyword evidence="6" id="KW-0812">Transmembrane</keyword>
<comment type="similarity">
    <text evidence="4">Belongs to the AAMDC family.</text>
</comment>
<dbReference type="InterPro" id="IPR034096">
    <property type="entry name" value="AAMDC"/>
</dbReference>
<dbReference type="InterPro" id="IPR029063">
    <property type="entry name" value="SAM-dependent_MTases_sf"/>
</dbReference>
<dbReference type="SUPFAM" id="SSF55298">
    <property type="entry name" value="YjgF-like"/>
    <property type="match status" value="1"/>
</dbReference>
<dbReference type="InterPro" id="IPR007523">
    <property type="entry name" value="NDUFAF3/AAMDC"/>
</dbReference>
<dbReference type="CDD" id="cd05126">
    <property type="entry name" value="Mth938"/>
    <property type="match status" value="1"/>
</dbReference>
<dbReference type="GO" id="GO:0005739">
    <property type="term" value="C:mitochondrion"/>
    <property type="evidence" value="ECO:0007669"/>
    <property type="project" value="TreeGrafter"/>
</dbReference>
<comment type="caution">
    <text evidence="7">The sequence shown here is derived from an EMBL/GenBank/DDBJ whole genome shotgun (WGS) entry which is preliminary data.</text>
</comment>
<dbReference type="Gene3D" id="3.40.1230.10">
    <property type="entry name" value="MTH938-like"/>
    <property type="match status" value="1"/>
</dbReference>
<dbReference type="Pfam" id="PF10294">
    <property type="entry name" value="Methyltransf_16"/>
    <property type="match status" value="1"/>
</dbReference>
<dbReference type="InterPro" id="IPR036748">
    <property type="entry name" value="MTH938-like_sf"/>
</dbReference>
<evidence type="ECO:0000313" key="8">
    <source>
        <dbReference type="Proteomes" id="UP000316759"/>
    </source>
</evidence>
<dbReference type="PROSITE" id="PS01094">
    <property type="entry name" value="UPF0076"/>
    <property type="match status" value="1"/>
</dbReference>
<evidence type="ECO:0000256" key="2">
    <source>
        <dbReference type="ARBA" id="ARBA00010552"/>
    </source>
</evidence>
<dbReference type="CDD" id="cd00448">
    <property type="entry name" value="YjgF_YER057c_UK114_family"/>
    <property type="match status" value="1"/>
</dbReference>
<keyword evidence="8" id="KW-1185">Reference proteome</keyword>
<proteinExistence type="inferred from homology"/>
<organism evidence="7 8">
    <name type="scientific">Fasciola gigantica</name>
    <name type="common">Giant liver fluke</name>
    <dbReference type="NCBI Taxonomy" id="46835"/>
    <lineage>
        <taxon>Eukaryota</taxon>
        <taxon>Metazoa</taxon>
        <taxon>Spiralia</taxon>
        <taxon>Lophotrochozoa</taxon>
        <taxon>Platyhelminthes</taxon>
        <taxon>Trematoda</taxon>
        <taxon>Digenea</taxon>
        <taxon>Plagiorchiida</taxon>
        <taxon>Echinostomata</taxon>
        <taxon>Echinostomatoidea</taxon>
        <taxon>Fasciolidae</taxon>
        <taxon>Fasciola</taxon>
    </lineage>
</organism>
<dbReference type="GO" id="GO:0019239">
    <property type="term" value="F:deaminase activity"/>
    <property type="evidence" value="ECO:0007669"/>
    <property type="project" value="TreeGrafter"/>
</dbReference>
<dbReference type="Gene3D" id="3.30.1330.40">
    <property type="entry name" value="RutC-like"/>
    <property type="match status" value="1"/>
</dbReference>
<dbReference type="GO" id="GO:0005829">
    <property type="term" value="C:cytosol"/>
    <property type="evidence" value="ECO:0007669"/>
    <property type="project" value="TreeGrafter"/>
</dbReference>
<evidence type="ECO:0000256" key="3">
    <source>
        <dbReference type="ARBA" id="ARBA00022490"/>
    </source>
</evidence>
<dbReference type="Gene3D" id="3.40.50.150">
    <property type="entry name" value="Vaccinia Virus protein VP39"/>
    <property type="match status" value="1"/>
</dbReference>
<reference evidence="7 8" key="1">
    <citation type="submission" date="2019-04" db="EMBL/GenBank/DDBJ databases">
        <title>Annotation for the trematode Fasciola gigantica.</title>
        <authorList>
            <person name="Choi Y.-J."/>
        </authorList>
    </citation>
    <scope>NUCLEOTIDE SEQUENCE [LARGE SCALE GENOMIC DNA]</scope>
    <source>
        <strain evidence="7">Uganda_cow_1</strain>
    </source>
</reference>
<dbReference type="PANTHER" id="PTHR11803:SF39">
    <property type="entry name" value="2-IMINOBUTANOATE_2-IMINOPROPANOATE DEAMINASE"/>
    <property type="match status" value="1"/>
</dbReference>
<dbReference type="InterPro" id="IPR035959">
    <property type="entry name" value="RutC-like_sf"/>
</dbReference>
<sequence>MSGLVRSVIKTARAPGAIGPYSQAVAVNDTLYISGQLGLLPQSMVFAGNDVEAQTHQALKNISAILDAAHLSMKNVVKTTVLLSDMNNFAKVNEIYGEYFSDPYPARAAFQVACLPKNAMVEIEAIAAFGTVVDNLLFALFCFPVFRMNSAQKARYRWKTLAAAVRGQKSKWYINTPDVLHLNGLAETLFETRDISPEVNEESHNSSKFQAVRWVEYIPNTKLEFADVTNTEKGCENLSSPESLHLRMYRNVIVQPLADHQDHVNLRLKTLSGFDNTGNVHIWSSELLLAHALLCASVYPGLYRLLSELFSKEFYQRICELGAGMTGAAGLAVCTPGKQIDSVLRPVYMLLTDGNERCVQSLKENVRHQITRFQTLSTSGLRIEARHLSWAIEDEIEQSELDASLLHSFDLLLAADCFFNPAGHRGLVQLIDMLLSQDRRSAFVAIAPWRGSTLKQFLQLITTGQSLQWKVTRLEPEMYMHPRLYRTLSKSLESVPFDRLKDNVIVCESVVHHPHRLVYTQDFGHLRIRLIFTFVLGAGFLILSFVLFTKLFEVKASTFVLEHSTMAQVSPIVKKMQWGSIVVQRLDEKGVVVPDAEVTYRDAKLWPGGSRAWDWRETGTGHFPGIQTTDVDELLTHNPETIVLSQGVLHALQVPQSTVDYIKKQLPNVEVVVRPSKKAFELYNELASKGVRVAALIHTTC</sequence>
<dbReference type="Pfam" id="PF01042">
    <property type="entry name" value="Ribonuc_L-PSP"/>
    <property type="match status" value="1"/>
</dbReference>
<evidence type="ECO:0000256" key="5">
    <source>
        <dbReference type="ARBA" id="ARBA00074293"/>
    </source>
</evidence>
<dbReference type="PANTHER" id="PTHR11803">
    <property type="entry name" value="2-IMINOBUTANOATE/2-IMINOPROPANOATE DEAMINASE RIDA"/>
    <property type="match status" value="1"/>
</dbReference>
<protein>
    <recommendedName>
        <fullName evidence="5">Mth938 domain-containing protein</fullName>
    </recommendedName>
</protein>